<evidence type="ECO:0008006" key="3">
    <source>
        <dbReference type="Google" id="ProtNLM"/>
    </source>
</evidence>
<name>A0A1F6D9M2_9BACT</name>
<dbReference type="InterPro" id="IPR009003">
    <property type="entry name" value="Peptidase_S1_PA"/>
</dbReference>
<accession>A0A1F6D9M2</accession>
<dbReference type="AlphaFoldDB" id="A0A1F6D9M2"/>
<evidence type="ECO:0000313" key="1">
    <source>
        <dbReference type="EMBL" id="OGG58051.1"/>
    </source>
</evidence>
<proteinExistence type="predicted"/>
<protein>
    <recommendedName>
        <fullName evidence="3">Serine protease</fullName>
    </recommendedName>
</protein>
<organism evidence="1 2">
    <name type="scientific">Candidatus Kaiserbacteria bacterium RIFCSPHIGHO2_01_FULL_55_17</name>
    <dbReference type="NCBI Taxonomy" id="1798484"/>
    <lineage>
        <taxon>Bacteria</taxon>
        <taxon>Candidatus Kaiseribacteriota</taxon>
    </lineage>
</organism>
<comment type="caution">
    <text evidence="1">The sequence shown here is derived from an EMBL/GenBank/DDBJ whole genome shotgun (WGS) entry which is preliminary data.</text>
</comment>
<dbReference type="Proteomes" id="UP000177958">
    <property type="component" value="Unassembled WGS sequence"/>
</dbReference>
<dbReference type="Gene3D" id="2.40.10.120">
    <property type="match status" value="1"/>
</dbReference>
<evidence type="ECO:0000313" key="2">
    <source>
        <dbReference type="Proteomes" id="UP000177958"/>
    </source>
</evidence>
<gene>
    <name evidence="1" type="ORF">A2853_01000</name>
</gene>
<sequence length="277" mass="28391">MDMEELSKSQIVLLTLLVSFVTSIATGIVTVSLMDQAPPAIAQTVNRIIERTVEKVVSTGQAAAVVTTEKTIVVKESDLIAKAVETMRPSMVHIYASSSEPVFLGLGIVLDASGSIVSDAVAIGETKNIVLMFSNGSHVGASVISRDTESGFVMLQSATTTADGKAIQFTPATLAVGKPTLGQTIVVLSGKTIARIEDGLVTALVPRGDGKESVVDTNVSGDFVMSGSPLITTEGGLIGVSTSVSRASSPGAFMPSAVLVEAQPDPSPTTKKTGAGE</sequence>
<dbReference type="Pfam" id="PF13365">
    <property type="entry name" value="Trypsin_2"/>
    <property type="match status" value="1"/>
</dbReference>
<dbReference type="SUPFAM" id="SSF50494">
    <property type="entry name" value="Trypsin-like serine proteases"/>
    <property type="match status" value="1"/>
</dbReference>
<dbReference type="EMBL" id="MFKX01000007">
    <property type="protein sequence ID" value="OGG58051.1"/>
    <property type="molecule type" value="Genomic_DNA"/>
</dbReference>
<reference evidence="1 2" key="1">
    <citation type="journal article" date="2016" name="Nat. Commun.">
        <title>Thousands of microbial genomes shed light on interconnected biogeochemical processes in an aquifer system.</title>
        <authorList>
            <person name="Anantharaman K."/>
            <person name="Brown C.T."/>
            <person name="Hug L.A."/>
            <person name="Sharon I."/>
            <person name="Castelle C.J."/>
            <person name="Probst A.J."/>
            <person name="Thomas B.C."/>
            <person name="Singh A."/>
            <person name="Wilkins M.J."/>
            <person name="Karaoz U."/>
            <person name="Brodie E.L."/>
            <person name="Williams K.H."/>
            <person name="Hubbard S.S."/>
            <person name="Banfield J.F."/>
        </authorList>
    </citation>
    <scope>NUCLEOTIDE SEQUENCE [LARGE SCALE GENOMIC DNA]</scope>
</reference>